<protein>
    <submittedName>
        <fullName evidence="6">Hemerythrin</fullName>
    </submittedName>
</protein>
<keyword evidence="2" id="KW-0813">Transport</keyword>
<gene>
    <name evidence="6" type="ORF">A6A04_00885</name>
</gene>
<dbReference type="AlphaFoldDB" id="A0A178MRQ6"/>
<keyword evidence="7" id="KW-1185">Reference proteome</keyword>
<comment type="similarity">
    <text evidence="1">Belongs to the hemerythrin family.</text>
</comment>
<evidence type="ECO:0000256" key="2">
    <source>
        <dbReference type="ARBA" id="ARBA00022621"/>
    </source>
</evidence>
<sequence>MTTIQWTEAMSVGVEELDQDHKHLIQMINGLHYSDTGFVELFNELLDYVGGHFEREETHLEAIGYPGIEGHRGQHDLFADQVAAMLKQYRAEGFADSDQRVADFLWTWLKGHILIEDLKYAAWTRAKKG</sequence>
<dbReference type="Pfam" id="PF01814">
    <property type="entry name" value="Hemerythrin"/>
    <property type="match status" value="1"/>
</dbReference>
<dbReference type="PROSITE" id="PS00550">
    <property type="entry name" value="HEMERYTHRINS"/>
    <property type="match status" value="1"/>
</dbReference>
<dbReference type="SUPFAM" id="SSF47188">
    <property type="entry name" value="Hemerythrin-like"/>
    <property type="match status" value="1"/>
</dbReference>
<dbReference type="InterPro" id="IPR012312">
    <property type="entry name" value="Hemerythrin-like"/>
</dbReference>
<dbReference type="InterPro" id="IPR012827">
    <property type="entry name" value="Hemerythrin_metal-bd"/>
</dbReference>
<dbReference type="Proteomes" id="UP000078428">
    <property type="component" value="Unassembled WGS sequence"/>
</dbReference>
<proteinExistence type="inferred from homology"/>
<evidence type="ECO:0000313" key="7">
    <source>
        <dbReference type="Proteomes" id="UP000078428"/>
    </source>
</evidence>
<dbReference type="PANTHER" id="PTHR37164:SF1">
    <property type="entry name" value="BACTERIOHEMERYTHRIN"/>
    <property type="match status" value="1"/>
</dbReference>
<dbReference type="EMBL" id="LWQT01000044">
    <property type="protein sequence ID" value="OAN52281.1"/>
    <property type="molecule type" value="Genomic_DNA"/>
</dbReference>
<dbReference type="PANTHER" id="PTHR37164">
    <property type="entry name" value="BACTERIOHEMERYTHRIN"/>
    <property type="match status" value="1"/>
</dbReference>
<dbReference type="NCBIfam" id="NF033749">
    <property type="entry name" value="bact_hemeryth"/>
    <property type="match status" value="1"/>
</dbReference>
<keyword evidence="4" id="KW-0408">Iron</keyword>
<dbReference type="GO" id="GO:0046872">
    <property type="term" value="F:metal ion binding"/>
    <property type="evidence" value="ECO:0007669"/>
    <property type="project" value="UniProtKB-KW"/>
</dbReference>
<comment type="caution">
    <text evidence="6">The sequence shown here is derived from an EMBL/GenBank/DDBJ whole genome shotgun (WGS) entry which is preliminary data.</text>
</comment>
<evidence type="ECO:0000256" key="4">
    <source>
        <dbReference type="ARBA" id="ARBA00023004"/>
    </source>
</evidence>
<evidence type="ECO:0000259" key="5">
    <source>
        <dbReference type="Pfam" id="PF01814"/>
    </source>
</evidence>
<dbReference type="InterPro" id="IPR050669">
    <property type="entry name" value="Hemerythrin"/>
</dbReference>
<keyword evidence="3" id="KW-0479">Metal-binding</keyword>
<reference evidence="6 7" key="1">
    <citation type="submission" date="2016-04" db="EMBL/GenBank/DDBJ databases">
        <title>Draft genome sequence of freshwater magnetotactic bacteria Magnetospirillum marisnigri SP-1 and Magnetospirillum moscoviense BB-1.</title>
        <authorList>
            <person name="Koziaeva V."/>
            <person name="Dziuba M.V."/>
            <person name="Ivanov T.M."/>
            <person name="Kuznetsov B."/>
            <person name="Grouzdev D.S."/>
        </authorList>
    </citation>
    <scope>NUCLEOTIDE SEQUENCE [LARGE SCALE GENOMIC DNA]</scope>
    <source>
        <strain evidence="6 7">SP-1</strain>
    </source>
</reference>
<feature type="domain" description="Hemerythrin-like" evidence="5">
    <location>
        <begin position="13"/>
        <end position="122"/>
    </location>
</feature>
<dbReference type="NCBIfam" id="TIGR02481">
    <property type="entry name" value="hemeryth_dom"/>
    <property type="match status" value="1"/>
</dbReference>
<dbReference type="CDD" id="cd12107">
    <property type="entry name" value="Hemerythrin"/>
    <property type="match status" value="1"/>
</dbReference>
<dbReference type="GO" id="GO:0005344">
    <property type="term" value="F:oxygen carrier activity"/>
    <property type="evidence" value="ECO:0007669"/>
    <property type="project" value="UniProtKB-KW"/>
</dbReference>
<accession>A0A178MRQ6</accession>
<dbReference type="InterPro" id="IPR016131">
    <property type="entry name" value="Haemerythrin_Fe_BS"/>
</dbReference>
<dbReference type="InterPro" id="IPR035938">
    <property type="entry name" value="Hemerythrin-like_sf"/>
</dbReference>
<evidence type="ECO:0000256" key="1">
    <source>
        <dbReference type="ARBA" id="ARBA00010587"/>
    </source>
</evidence>
<evidence type="ECO:0000256" key="3">
    <source>
        <dbReference type="ARBA" id="ARBA00022723"/>
    </source>
</evidence>
<dbReference type="STRING" id="1285242.A6A04_00885"/>
<dbReference type="OrthoDB" id="7305302at2"/>
<keyword evidence="2" id="KW-0561">Oxygen transport</keyword>
<evidence type="ECO:0000313" key="6">
    <source>
        <dbReference type="EMBL" id="OAN52281.1"/>
    </source>
</evidence>
<name>A0A178MRQ6_9PROT</name>
<dbReference type="RefSeq" id="WP_068491145.1">
    <property type="nucleotide sequence ID" value="NZ_LWQT01000044.1"/>
</dbReference>
<organism evidence="6 7">
    <name type="scientific">Paramagnetospirillum marisnigri</name>
    <dbReference type="NCBI Taxonomy" id="1285242"/>
    <lineage>
        <taxon>Bacteria</taxon>
        <taxon>Pseudomonadati</taxon>
        <taxon>Pseudomonadota</taxon>
        <taxon>Alphaproteobacteria</taxon>
        <taxon>Rhodospirillales</taxon>
        <taxon>Magnetospirillaceae</taxon>
        <taxon>Paramagnetospirillum</taxon>
    </lineage>
</organism>
<dbReference type="Gene3D" id="1.20.120.50">
    <property type="entry name" value="Hemerythrin-like"/>
    <property type="match status" value="1"/>
</dbReference>